<sequence>MERAFSAKKEKDPASSSVQDASDRITRRGETIDDKIKKLDAELSRYKEQIKKMRPGPAQEAKKARAMRMLKQKRTYEGQRDMLCSESFKLDQVACAVEGIKDKDAQQNLTSLKYASKDLKGMVKIIKIHGIDVCDFSFTLLFQS</sequence>
<feature type="region of interest" description="Disordered" evidence="3">
    <location>
        <begin position="1"/>
        <end position="31"/>
    </location>
</feature>
<dbReference type="Pfam" id="PF03357">
    <property type="entry name" value="Snf7"/>
    <property type="match status" value="1"/>
</dbReference>
<dbReference type="AlphaFoldDB" id="A0ABD3K0G5"/>
<keyword evidence="2" id="KW-0175">Coiled coil</keyword>
<dbReference type="PANTHER" id="PTHR22761">
    <property type="entry name" value="CHARGED MULTIVESICULAR BODY PROTEIN"/>
    <property type="match status" value="1"/>
</dbReference>
<organism evidence="4 5">
    <name type="scientific">Eucalyptus globulus</name>
    <name type="common">Tasmanian blue gum</name>
    <dbReference type="NCBI Taxonomy" id="34317"/>
    <lineage>
        <taxon>Eukaryota</taxon>
        <taxon>Viridiplantae</taxon>
        <taxon>Streptophyta</taxon>
        <taxon>Embryophyta</taxon>
        <taxon>Tracheophyta</taxon>
        <taxon>Spermatophyta</taxon>
        <taxon>Magnoliopsida</taxon>
        <taxon>eudicotyledons</taxon>
        <taxon>Gunneridae</taxon>
        <taxon>Pentapetalae</taxon>
        <taxon>rosids</taxon>
        <taxon>malvids</taxon>
        <taxon>Myrtales</taxon>
        <taxon>Myrtaceae</taxon>
        <taxon>Myrtoideae</taxon>
        <taxon>Eucalypteae</taxon>
        <taxon>Eucalyptus</taxon>
    </lineage>
</organism>
<evidence type="ECO:0000256" key="3">
    <source>
        <dbReference type="SAM" id="MobiDB-lite"/>
    </source>
</evidence>
<reference evidence="4 5" key="1">
    <citation type="submission" date="2024-11" db="EMBL/GenBank/DDBJ databases">
        <title>Chromosome-level genome assembly of Eucalyptus globulus Labill. provides insights into its genome evolution.</title>
        <authorList>
            <person name="Li X."/>
        </authorList>
    </citation>
    <scope>NUCLEOTIDE SEQUENCE [LARGE SCALE GENOMIC DNA]</scope>
    <source>
        <strain evidence="4">CL2024</strain>
        <tissue evidence="4">Fresh tender leaves</tissue>
    </source>
</reference>
<dbReference type="Gene3D" id="6.10.140.1230">
    <property type="match status" value="1"/>
</dbReference>
<feature type="compositionally biased region" description="Basic and acidic residues" evidence="3">
    <location>
        <begin position="21"/>
        <end position="31"/>
    </location>
</feature>
<proteinExistence type="inferred from homology"/>
<dbReference type="InterPro" id="IPR005024">
    <property type="entry name" value="Snf7_fam"/>
</dbReference>
<protein>
    <recommendedName>
        <fullName evidence="6">Charged multivesicular body protein 5</fullName>
    </recommendedName>
</protein>
<gene>
    <name evidence="4" type="ORF">ACJRO7_028714</name>
</gene>
<evidence type="ECO:0000256" key="1">
    <source>
        <dbReference type="ARBA" id="ARBA00006190"/>
    </source>
</evidence>
<dbReference type="PANTHER" id="PTHR22761:SF12">
    <property type="entry name" value="CHARGED MULTIVESICULAR BODY PROTEIN 5"/>
    <property type="match status" value="1"/>
</dbReference>
<comment type="similarity">
    <text evidence="1">Belongs to the SNF7 family.</text>
</comment>
<evidence type="ECO:0000313" key="5">
    <source>
        <dbReference type="Proteomes" id="UP001634007"/>
    </source>
</evidence>
<evidence type="ECO:0000313" key="4">
    <source>
        <dbReference type="EMBL" id="KAL3731894.1"/>
    </source>
</evidence>
<accession>A0ABD3K0G5</accession>
<dbReference type="EMBL" id="JBJKBG010000007">
    <property type="protein sequence ID" value="KAL3731894.1"/>
    <property type="molecule type" value="Genomic_DNA"/>
</dbReference>
<dbReference type="Proteomes" id="UP001634007">
    <property type="component" value="Unassembled WGS sequence"/>
</dbReference>
<keyword evidence="5" id="KW-1185">Reference proteome</keyword>
<comment type="caution">
    <text evidence="4">The sequence shown here is derived from an EMBL/GenBank/DDBJ whole genome shotgun (WGS) entry which is preliminary data.</text>
</comment>
<name>A0ABD3K0G5_EUCGL</name>
<feature type="compositionally biased region" description="Basic and acidic residues" evidence="3">
    <location>
        <begin position="1"/>
        <end position="13"/>
    </location>
</feature>
<evidence type="ECO:0000256" key="2">
    <source>
        <dbReference type="ARBA" id="ARBA00023054"/>
    </source>
</evidence>
<evidence type="ECO:0008006" key="6">
    <source>
        <dbReference type="Google" id="ProtNLM"/>
    </source>
</evidence>